<dbReference type="GO" id="GO:0009617">
    <property type="term" value="P:response to bacterium"/>
    <property type="evidence" value="ECO:0007669"/>
    <property type="project" value="InterPro"/>
</dbReference>
<evidence type="ECO:0000313" key="9">
    <source>
        <dbReference type="EMBL" id="OVF10663.1"/>
    </source>
</evidence>
<protein>
    <recommendedName>
        <fullName evidence="6">Reticulon-like protein</fullName>
    </recommendedName>
</protein>
<evidence type="ECO:0000256" key="3">
    <source>
        <dbReference type="ARBA" id="ARBA00022824"/>
    </source>
</evidence>
<feature type="transmembrane region" description="Helical" evidence="6">
    <location>
        <begin position="48"/>
        <end position="67"/>
    </location>
</feature>
<feature type="transmembrane region" description="Helical" evidence="6">
    <location>
        <begin position="24"/>
        <end position="41"/>
    </location>
</feature>
<proteinExistence type="predicted"/>
<dbReference type="Proteomes" id="UP000195602">
    <property type="component" value="Unassembled WGS sequence"/>
</dbReference>
<comment type="caution">
    <text evidence="9">The sequence shown here is derived from an EMBL/GenBank/DDBJ whole genome shotgun (WGS) entry which is preliminary data.</text>
</comment>
<evidence type="ECO:0000313" key="10">
    <source>
        <dbReference type="Proteomes" id="UP000195602"/>
    </source>
</evidence>
<evidence type="ECO:0000256" key="5">
    <source>
        <dbReference type="ARBA" id="ARBA00023136"/>
    </source>
</evidence>
<dbReference type="EMBL" id="LYUB02000001">
    <property type="protein sequence ID" value="OVF10663.1"/>
    <property type="molecule type" value="Genomic_DNA"/>
</dbReference>
<name>A0AA91Q4R2_CLALS</name>
<dbReference type="InterPro" id="IPR003388">
    <property type="entry name" value="Reticulon"/>
</dbReference>
<dbReference type="InterPro" id="IPR045064">
    <property type="entry name" value="Reticulon-like"/>
</dbReference>
<dbReference type="AlphaFoldDB" id="A0AA91Q4R2"/>
<dbReference type="PROSITE" id="PS50845">
    <property type="entry name" value="RETICULON"/>
    <property type="match status" value="1"/>
</dbReference>
<dbReference type="KEGG" id="clus:A9F13_01g00572"/>
<dbReference type="GO" id="GO:0005789">
    <property type="term" value="C:endoplasmic reticulum membrane"/>
    <property type="evidence" value="ECO:0007669"/>
    <property type="project" value="UniProtKB-SubCell"/>
</dbReference>
<evidence type="ECO:0000256" key="1">
    <source>
        <dbReference type="ARBA" id="ARBA00004477"/>
    </source>
</evidence>
<dbReference type="Pfam" id="PF02453">
    <property type="entry name" value="Reticulon"/>
    <property type="match status" value="1"/>
</dbReference>
<evidence type="ECO:0000256" key="4">
    <source>
        <dbReference type="ARBA" id="ARBA00022989"/>
    </source>
</evidence>
<gene>
    <name evidence="9" type="ORF">A9F13_01g00572</name>
</gene>
<keyword evidence="2 6" id="KW-0812">Transmembrane</keyword>
<feature type="transmembrane region" description="Helical" evidence="6">
    <location>
        <begin position="138"/>
        <end position="158"/>
    </location>
</feature>
<feature type="region of interest" description="Disordered" evidence="7">
    <location>
        <begin position="216"/>
        <end position="252"/>
    </location>
</feature>
<comment type="subcellular location">
    <subcellularLocation>
        <location evidence="1 6">Endoplasmic reticulum membrane</location>
        <topology evidence="1 6">Multi-pass membrane protein</topology>
    </subcellularLocation>
</comment>
<dbReference type="PANTHER" id="PTHR10994">
    <property type="entry name" value="RETICULON"/>
    <property type="match status" value="1"/>
</dbReference>
<accession>A0AA91Q4R2</accession>
<keyword evidence="5 6" id="KW-0472">Membrane</keyword>
<dbReference type="PANTHER" id="PTHR10994:SF193">
    <property type="entry name" value="RETICULON-LIKE PROTEIN"/>
    <property type="match status" value="1"/>
</dbReference>
<feature type="domain" description="Reticulon" evidence="8">
    <location>
        <begin position="15"/>
        <end position="203"/>
    </location>
</feature>
<keyword evidence="3 6" id="KW-0256">Endoplasmic reticulum</keyword>
<organism evidence="9 10">
    <name type="scientific">Clavispora lusitaniae</name>
    <name type="common">Candida lusitaniae</name>
    <dbReference type="NCBI Taxonomy" id="36911"/>
    <lineage>
        <taxon>Eukaryota</taxon>
        <taxon>Fungi</taxon>
        <taxon>Dikarya</taxon>
        <taxon>Ascomycota</taxon>
        <taxon>Saccharomycotina</taxon>
        <taxon>Pichiomycetes</taxon>
        <taxon>Metschnikowiaceae</taxon>
        <taxon>Clavispora</taxon>
    </lineage>
</organism>
<evidence type="ECO:0000256" key="6">
    <source>
        <dbReference type="RuleBase" id="RU363132"/>
    </source>
</evidence>
<evidence type="ECO:0000256" key="2">
    <source>
        <dbReference type="ARBA" id="ARBA00022692"/>
    </source>
</evidence>
<reference evidence="9 10" key="1">
    <citation type="submission" date="2017-04" db="EMBL/GenBank/DDBJ databases">
        <title>Draft genome of the yeast Clavispora lusitaniae type strain CBS 6936.</title>
        <authorList>
            <person name="Durrens P."/>
            <person name="Klopp C."/>
            <person name="Biteau N."/>
            <person name="Fitton-Ouhabi V."/>
            <person name="Dementhon K."/>
            <person name="Accoceberry I."/>
            <person name="Sherman D.J."/>
            <person name="Noel T."/>
        </authorList>
    </citation>
    <scope>NUCLEOTIDE SEQUENCE [LARGE SCALE GENOMIC DNA]</scope>
    <source>
        <strain evidence="9 10">CBS 6936</strain>
    </source>
</reference>
<evidence type="ECO:0000259" key="8">
    <source>
        <dbReference type="PROSITE" id="PS50845"/>
    </source>
</evidence>
<evidence type="ECO:0000256" key="7">
    <source>
        <dbReference type="SAM" id="MobiDB-lite"/>
    </source>
</evidence>
<sequence length="272" mass="28943">MSTPAQTPIVQSSSATSLLTWKDPVATGKVFGAIIGALLLVKINVANHFFHLAYIGLLAAAAAEYAGKLVTGQGFVTKYVGTPKSHSKVFKESVLPALADASECAEKRLHKIIFAQDIEATLKAAGAAYILFKLTSWFSVYSLIFTSVLLTFSVPLVYQSNKKEIDAAVAQYSKIAKEKSAEYTKIAHDKAAPHIDAFIKKSGPVGNFIQSKFPTRTAGSTVGAKPAQEPATGYSSGSSQFPDVPSAAPSSISEVVDETFVDKTQLPEESHL</sequence>
<keyword evidence="4 6" id="KW-1133">Transmembrane helix</keyword>